<evidence type="ECO:0000256" key="4">
    <source>
        <dbReference type="ARBA" id="ARBA00022728"/>
    </source>
</evidence>
<keyword evidence="2 11" id="KW-0853">WD repeat</keyword>
<keyword evidence="4" id="KW-0747">Spliceosome</keyword>
<evidence type="ECO:0000256" key="11">
    <source>
        <dbReference type="PROSITE-ProRule" id="PRU00221"/>
    </source>
</evidence>
<feature type="repeat" description="WD" evidence="11">
    <location>
        <begin position="311"/>
        <end position="352"/>
    </location>
</feature>
<proteinExistence type="predicted"/>
<feature type="repeat" description="WD" evidence="11">
    <location>
        <begin position="397"/>
        <end position="429"/>
    </location>
</feature>
<evidence type="ECO:0000256" key="5">
    <source>
        <dbReference type="ARBA" id="ARBA00022737"/>
    </source>
</evidence>
<evidence type="ECO:0000256" key="10">
    <source>
        <dbReference type="ARBA" id="ARBA00076678"/>
    </source>
</evidence>
<feature type="repeat" description="WD" evidence="11">
    <location>
        <begin position="267"/>
        <end position="309"/>
    </location>
</feature>
<dbReference type="PANTHER" id="PTHR43979">
    <property type="entry name" value="PRE-MRNA-PROCESSING FACTOR 17"/>
    <property type="match status" value="1"/>
</dbReference>
<keyword evidence="3" id="KW-0507">mRNA processing</keyword>
<evidence type="ECO:0000256" key="1">
    <source>
        <dbReference type="ARBA" id="ARBA00004123"/>
    </source>
</evidence>
<evidence type="ECO:0000256" key="2">
    <source>
        <dbReference type="ARBA" id="ARBA00022574"/>
    </source>
</evidence>
<feature type="repeat" description="WD" evidence="11">
    <location>
        <begin position="497"/>
        <end position="529"/>
    </location>
</feature>
<dbReference type="InterPro" id="IPR020472">
    <property type="entry name" value="WD40_PAC1"/>
</dbReference>
<dbReference type="CDD" id="cd00200">
    <property type="entry name" value="WD40"/>
    <property type="match status" value="1"/>
</dbReference>
<dbReference type="InterPro" id="IPR015943">
    <property type="entry name" value="WD40/YVTN_repeat-like_dom_sf"/>
</dbReference>
<dbReference type="FunFam" id="2.130.10.10:FF:000034">
    <property type="entry name" value="Pre-mRNA-processing factor 17, putative"/>
    <property type="match status" value="1"/>
</dbReference>
<dbReference type="PANTHER" id="PTHR43979:SF1">
    <property type="entry name" value="PRE-MRNA-PROCESSING FACTOR 17"/>
    <property type="match status" value="1"/>
</dbReference>
<dbReference type="InterPro" id="IPR032847">
    <property type="entry name" value="PRPF17"/>
</dbReference>
<dbReference type="AlphaFoldDB" id="A0AAN5I6A9"/>
<dbReference type="GO" id="GO:0003729">
    <property type="term" value="F:mRNA binding"/>
    <property type="evidence" value="ECO:0007669"/>
    <property type="project" value="TreeGrafter"/>
</dbReference>
<dbReference type="Gene3D" id="2.130.10.10">
    <property type="entry name" value="YVTN repeat-like/Quinoprotein amine dehydrogenase"/>
    <property type="match status" value="1"/>
</dbReference>
<evidence type="ECO:0000256" key="7">
    <source>
        <dbReference type="ARBA" id="ARBA00023242"/>
    </source>
</evidence>
<feature type="region of interest" description="Disordered" evidence="12">
    <location>
        <begin position="1"/>
        <end position="23"/>
    </location>
</feature>
<dbReference type="GO" id="GO:0003735">
    <property type="term" value="F:structural constituent of ribosome"/>
    <property type="evidence" value="ECO:0007669"/>
    <property type="project" value="InterPro"/>
</dbReference>
<gene>
    <name evidence="13" type="ORF">PMAYCL1PPCAC_24267</name>
</gene>
<feature type="compositionally biased region" description="Basic residues" evidence="12">
    <location>
        <begin position="199"/>
        <end position="208"/>
    </location>
</feature>
<organism evidence="13 14">
    <name type="scientific">Pristionchus mayeri</name>
    <dbReference type="NCBI Taxonomy" id="1317129"/>
    <lineage>
        <taxon>Eukaryota</taxon>
        <taxon>Metazoa</taxon>
        <taxon>Ecdysozoa</taxon>
        <taxon>Nematoda</taxon>
        <taxon>Chromadorea</taxon>
        <taxon>Rhabditida</taxon>
        <taxon>Rhabditina</taxon>
        <taxon>Diplogasteromorpha</taxon>
        <taxon>Diplogasteroidea</taxon>
        <taxon>Neodiplogasteridae</taxon>
        <taxon>Pristionchus</taxon>
    </lineage>
</organism>
<feature type="region of interest" description="Disordered" evidence="12">
    <location>
        <begin position="136"/>
        <end position="170"/>
    </location>
</feature>
<comment type="caution">
    <text evidence="13">The sequence shown here is derived from an EMBL/GenBank/DDBJ whole genome shotgun (WGS) entry which is preliminary data.</text>
</comment>
<dbReference type="GO" id="GO:0000398">
    <property type="term" value="P:mRNA splicing, via spliceosome"/>
    <property type="evidence" value="ECO:0007669"/>
    <property type="project" value="InterPro"/>
</dbReference>
<evidence type="ECO:0000256" key="8">
    <source>
        <dbReference type="ARBA" id="ARBA00068146"/>
    </source>
</evidence>
<feature type="non-terminal residue" evidence="13">
    <location>
        <position position="1"/>
    </location>
</feature>
<dbReference type="PROSITE" id="PS00678">
    <property type="entry name" value="WD_REPEATS_1"/>
    <property type="match status" value="1"/>
</dbReference>
<dbReference type="EMBL" id="BTRK01000005">
    <property type="protein sequence ID" value="GMR54072.1"/>
    <property type="molecule type" value="Genomic_DNA"/>
</dbReference>
<feature type="compositionally biased region" description="Basic and acidic residues" evidence="12">
    <location>
        <begin position="209"/>
        <end position="221"/>
    </location>
</feature>
<evidence type="ECO:0000256" key="9">
    <source>
        <dbReference type="ARBA" id="ARBA00075265"/>
    </source>
</evidence>
<evidence type="ECO:0000313" key="14">
    <source>
        <dbReference type="Proteomes" id="UP001328107"/>
    </source>
</evidence>
<sequence>EMDLLRGYTAHDSDSDDNDHLLAPPTSVSLGLAVQAAPLVVADAKKSLVAVVNPDTKQLDHNPRYDELFLPEAGPSNPFKTDRQKAPKNTLTGFVEPAHINQFHFDREIRSFDTLGYARNPTAENGDEYIGDKQKAMNNKGGSLFDSTKTGGEKRKRARNDNAGDVEGYEGPWAKYKDEKTVAVPDPELQKEMDAITEKRKKKSRKYKKEQEQEKHQAEEKSTFHLKEAVDYQGRSFMAVPSFTGVNLREDAVPDRCFIPKKLVHTYKGHSKGINAMRLFPKSGHLLLTASMDSKVKLWEVYNNHAIVRTYEGHKLPVKDIAFNYHGTEFVSASYDKYIKLWDTETGQVKQRFHTGHIPNCVKFHPDEDKNFMLCAGMSNKKIVQWDARSGDVVQEYDRHLGGVNSITFFDKNRRFCTTAEDKSLRIWEWEIPVDTKLIQNAGMHSVPTMTKSPTDKWIVGQSMDNRIVLFQLIEDKLRFAKKKAFRGHNSAGYACAVDFSPDMSFLTSGDADGKVFIWDWRTHKIVARWKAHEQTCISVLWHPHEKSKLISASWDGSMKMSSPMLSIVRRLSTSLPTCTVRHSPVRGRFRAWTKPVYVSPQPKPFALEPDFSFLDGRPCPITSQFQLDWKKDQLRLAKSIISSLAEIREIEKVHESAERVEEEARNDRERSRPIPKGTKVIQ</sequence>
<feature type="compositionally biased region" description="Polar residues" evidence="12">
    <location>
        <begin position="136"/>
        <end position="150"/>
    </location>
</feature>
<dbReference type="GO" id="GO:0005762">
    <property type="term" value="C:mitochondrial large ribosomal subunit"/>
    <property type="evidence" value="ECO:0007669"/>
    <property type="project" value="InterPro"/>
</dbReference>
<feature type="region of interest" description="Disordered" evidence="12">
    <location>
        <begin position="193"/>
        <end position="221"/>
    </location>
</feature>
<dbReference type="GO" id="GO:0071013">
    <property type="term" value="C:catalytic step 2 spliceosome"/>
    <property type="evidence" value="ECO:0007669"/>
    <property type="project" value="InterPro"/>
</dbReference>
<keyword evidence="7" id="KW-0539">Nucleus</keyword>
<evidence type="ECO:0000256" key="6">
    <source>
        <dbReference type="ARBA" id="ARBA00023187"/>
    </source>
</evidence>
<feature type="region of interest" description="Disordered" evidence="12">
    <location>
        <begin position="656"/>
        <end position="683"/>
    </location>
</feature>
<dbReference type="Proteomes" id="UP001328107">
    <property type="component" value="Unassembled WGS sequence"/>
</dbReference>
<evidence type="ECO:0000313" key="13">
    <source>
        <dbReference type="EMBL" id="GMR54072.1"/>
    </source>
</evidence>
<feature type="compositionally biased region" description="Basic and acidic residues" evidence="12">
    <location>
        <begin position="656"/>
        <end position="673"/>
    </location>
</feature>
<dbReference type="SMART" id="SM00320">
    <property type="entry name" value="WD40"/>
    <property type="match status" value="6"/>
</dbReference>
<dbReference type="InterPro" id="IPR019775">
    <property type="entry name" value="WD40_repeat_CS"/>
</dbReference>
<dbReference type="InterPro" id="IPR034596">
    <property type="entry name" value="Ribosomal_mL52"/>
</dbReference>
<dbReference type="InterPro" id="IPR001680">
    <property type="entry name" value="WD40_rpt"/>
</dbReference>
<evidence type="ECO:0000256" key="3">
    <source>
        <dbReference type="ARBA" id="ARBA00022664"/>
    </source>
</evidence>
<keyword evidence="5" id="KW-0677">Repeat</keyword>
<keyword evidence="14" id="KW-1185">Reference proteome</keyword>
<keyword evidence="6" id="KW-0508">mRNA splicing</keyword>
<dbReference type="GO" id="GO:0032543">
    <property type="term" value="P:mitochondrial translation"/>
    <property type="evidence" value="ECO:0007669"/>
    <property type="project" value="InterPro"/>
</dbReference>
<dbReference type="PROSITE" id="PS50294">
    <property type="entry name" value="WD_REPEATS_REGION"/>
    <property type="match status" value="3"/>
</dbReference>
<dbReference type="SUPFAM" id="SSF50978">
    <property type="entry name" value="WD40 repeat-like"/>
    <property type="match status" value="1"/>
</dbReference>
<dbReference type="PROSITE" id="PS50082">
    <property type="entry name" value="WD_REPEATS_2"/>
    <property type="match status" value="4"/>
</dbReference>
<comment type="subcellular location">
    <subcellularLocation>
        <location evidence="1">Nucleus</location>
    </subcellularLocation>
</comment>
<name>A0AAN5I6A9_9BILA</name>
<dbReference type="PRINTS" id="PR00320">
    <property type="entry name" value="GPROTEINBRPT"/>
</dbReference>
<dbReference type="InterPro" id="IPR036322">
    <property type="entry name" value="WD40_repeat_dom_sf"/>
</dbReference>
<dbReference type="Pfam" id="PF00400">
    <property type="entry name" value="WD40"/>
    <property type="match status" value="6"/>
</dbReference>
<protein>
    <recommendedName>
        <fullName evidence="8">Pre-mRNA-processing factor 17</fullName>
    </recommendedName>
    <alternativeName>
        <fullName evidence="10">Cell division cycle 40 homolog</fullName>
    </alternativeName>
    <alternativeName>
        <fullName evidence="9">PRP17 homolog</fullName>
    </alternativeName>
</protein>
<accession>A0AAN5I6A9</accession>
<dbReference type="Pfam" id="PF18699">
    <property type="entry name" value="MRPL52"/>
    <property type="match status" value="1"/>
</dbReference>
<evidence type="ECO:0000256" key="12">
    <source>
        <dbReference type="SAM" id="MobiDB-lite"/>
    </source>
</evidence>
<reference evidence="14" key="1">
    <citation type="submission" date="2022-10" db="EMBL/GenBank/DDBJ databases">
        <title>Genome assembly of Pristionchus species.</title>
        <authorList>
            <person name="Yoshida K."/>
            <person name="Sommer R.J."/>
        </authorList>
    </citation>
    <scope>NUCLEOTIDE SEQUENCE [LARGE SCALE GENOMIC DNA]</scope>
    <source>
        <strain evidence="14">RS5460</strain>
    </source>
</reference>